<sequence length="317" mass="35594">MASSVEAPPPSSSVVNGSLSAVHSDILETHILTRLDGPTLASAACVSSQLSSLTSKQSLWTNICHSTWPSTDTGPRSFFSNSFTNPDPDITTTTNHDHCRSSELISAVDIYHRNEFVFSKVVETETESGWFMCSPFRVDILDPKDMVPTRIPYPDTDNTCRELEEDFMLSWVLIDPIGLRAMNLSTYKAVSVQRHWLSGEIQIRFGSILSGGQIVVTCGGTKGGEMHVSEVCLQVEDMDGMHLNGKDILVILERGFEGKRGNIKGREVKGKKRYEEYMERRRERKEKKLKREGRLDMLCVVCGVIIFSFLGSFIFWR</sequence>
<name>A0ACC1AQK2_9ROSI</name>
<reference evidence="2" key="1">
    <citation type="journal article" date="2023" name="G3 (Bethesda)">
        <title>Genome assembly and association tests identify interacting loci associated with vigor, precocity, and sex in interspecific pistachio rootstocks.</title>
        <authorList>
            <person name="Palmer W."/>
            <person name="Jacygrad E."/>
            <person name="Sagayaradj S."/>
            <person name="Cavanaugh K."/>
            <person name="Han R."/>
            <person name="Bertier L."/>
            <person name="Beede B."/>
            <person name="Kafkas S."/>
            <person name="Golino D."/>
            <person name="Preece J."/>
            <person name="Michelmore R."/>
        </authorList>
    </citation>
    <scope>NUCLEOTIDE SEQUENCE [LARGE SCALE GENOMIC DNA]</scope>
</reference>
<gene>
    <name evidence="1" type="ORF">Patl1_32640</name>
</gene>
<evidence type="ECO:0000313" key="1">
    <source>
        <dbReference type="EMBL" id="KAJ0088970.1"/>
    </source>
</evidence>
<proteinExistence type="predicted"/>
<accession>A0ACC1AQK2</accession>
<evidence type="ECO:0000313" key="2">
    <source>
        <dbReference type="Proteomes" id="UP001164250"/>
    </source>
</evidence>
<dbReference type="EMBL" id="CM047905">
    <property type="protein sequence ID" value="KAJ0088970.1"/>
    <property type="molecule type" value="Genomic_DNA"/>
</dbReference>
<comment type="caution">
    <text evidence="1">The sequence shown here is derived from an EMBL/GenBank/DDBJ whole genome shotgun (WGS) entry which is preliminary data.</text>
</comment>
<dbReference type="Proteomes" id="UP001164250">
    <property type="component" value="Chromosome 9"/>
</dbReference>
<organism evidence="1 2">
    <name type="scientific">Pistacia atlantica</name>
    <dbReference type="NCBI Taxonomy" id="434234"/>
    <lineage>
        <taxon>Eukaryota</taxon>
        <taxon>Viridiplantae</taxon>
        <taxon>Streptophyta</taxon>
        <taxon>Embryophyta</taxon>
        <taxon>Tracheophyta</taxon>
        <taxon>Spermatophyta</taxon>
        <taxon>Magnoliopsida</taxon>
        <taxon>eudicotyledons</taxon>
        <taxon>Gunneridae</taxon>
        <taxon>Pentapetalae</taxon>
        <taxon>rosids</taxon>
        <taxon>malvids</taxon>
        <taxon>Sapindales</taxon>
        <taxon>Anacardiaceae</taxon>
        <taxon>Pistacia</taxon>
    </lineage>
</organism>
<protein>
    <submittedName>
        <fullName evidence="1">Uncharacterized protein</fullName>
    </submittedName>
</protein>
<keyword evidence="2" id="KW-1185">Reference proteome</keyword>